<dbReference type="Pfam" id="PF05241">
    <property type="entry name" value="EBP"/>
    <property type="match status" value="1"/>
</dbReference>
<feature type="transmembrane region" description="Helical" evidence="14">
    <location>
        <begin position="24"/>
        <end position="46"/>
    </location>
</feature>
<dbReference type="InterPro" id="IPR033118">
    <property type="entry name" value="EXPERA"/>
</dbReference>
<evidence type="ECO:0000256" key="2">
    <source>
        <dbReference type="ARBA" id="ARBA00008337"/>
    </source>
</evidence>
<dbReference type="InterPro" id="IPR007905">
    <property type="entry name" value="EBP"/>
</dbReference>
<dbReference type="RefSeq" id="XP_040689930.1">
    <property type="nucleotide sequence ID" value="XM_040837958.1"/>
</dbReference>
<name>A0A1L9RMX0_ASPWE</name>
<dbReference type="GO" id="GO:0047750">
    <property type="term" value="F:cholestenol delta-isomerase activity"/>
    <property type="evidence" value="ECO:0007669"/>
    <property type="project" value="InterPro"/>
</dbReference>
<dbReference type="GO" id="GO:0016126">
    <property type="term" value="P:sterol biosynthetic process"/>
    <property type="evidence" value="ECO:0007669"/>
    <property type="project" value="UniProtKB-KW"/>
</dbReference>
<evidence type="ECO:0000256" key="4">
    <source>
        <dbReference type="ARBA" id="ARBA00022692"/>
    </source>
</evidence>
<dbReference type="Proteomes" id="UP000184383">
    <property type="component" value="Unassembled WGS sequence"/>
</dbReference>
<dbReference type="VEuPathDB" id="FungiDB:ASPWEDRAFT_538183"/>
<dbReference type="GO" id="GO:0005783">
    <property type="term" value="C:endoplasmic reticulum"/>
    <property type="evidence" value="ECO:0007669"/>
    <property type="project" value="TreeGrafter"/>
</dbReference>
<evidence type="ECO:0000256" key="5">
    <source>
        <dbReference type="ARBA" id="ARBA00022955"/>
    </source>
</evidence>
<sequence>MTAHPYYPPGVAIDGYLPNGWNTLALLSIFSAVCVAIFAVTSLIIGKANHRISNSDRWTVLWFVLSGCIHLVLEGHYVYSFKPLGSDQTLLGQLWKEYALSDSRYLTQDAFVLCMETITAVCWGPLSFLLAILIAIDHPLRHSVQTVVSLGQLYGDVLYFATSMFDHVILGLSYSRPEGYYFWGYFVFLNAFWIFIPLILLYNSITATGRAFLAVQRMEKTKRVNK</sequence>
<feature type="transmembrane region" description="Helical" evidence="14">
    <location>
        <begin position="180"/>
        <end position="202"/>
    </location>
</feature>
<dbReference type="PANTHER" id="PTHR14207:SF0">
    <property type="entry name" value="3-BETA-HYDROXYSTEROID-DELTA(8),DELTA(7)-ISOMERASE"/>
    <property type="match status" value="1"/>
</dbReference>
<dbReference type="GO" id="GO:0000247">
    <property type="term" value="F:C-8 sterol isomerase activity"/>
    <property type="evidence" value="ECO:0007669"/>
    <property type="project" value="TreeGrafter"/>
</dbReference>
<evidence type="ECO:0000256" key="10">
    <source>
        <dbReference type="ARBA" id="ARBA00023166"/>
    </source>
</evidence>
<evidence type="ECO:0000259" key="15">
    <source>
        <dbReference type="PROSITE" id="PS51751"/>
    </source>
</evidence>
<reference evidence="17" key="1">
    <citation type="journal article" date="2017" name="Genome Biol.">
        <title>Comparative genomics reveals high biological diversity and specific adaptations in the industrially and medically important fungal genus Aspergillus.</title>
        <authorList>
            <person name="de Vries R.P."/>
            <person name="Riley R."/>
            <person name="Wiebenga A."/>
            <person name="Aguilar-Osorio G."/>
            <person name="Amillis S."/>
            <person name="Uchima C.A."/>
            <person name="Anderluh G."/>
            <person name="Asadollahi M."/>
            <person name="Askin M."/>
            <person name="Barry K."/>
            <person name="Battaglia E."/>
            <person name="Bayram O."/>
            <person name="Benocci T."/>
            <person name="Braus-Stromeyer S.A."/>
            <person name="Caldana C."/>
            <person name="Canovas D."/>
            <person name="Cerqueira G.C."/>
            <person name="Chen F."/>
            <person name="Chen W."/>
            <person name="Choi C."/>
            <person name="Clum A."/>
            <person name="Dos Santos R.A."/>
            <person name="Damasio A.R."/>
            <person name="Diallinas G."/>
            <person name="Emri T."/>
            <person name="Fekete E."/>
            <person name="Flipphi M."/>
            <person name="Freyberg S."/>
            <person name="Gallo A."/>
            <person name="Gournas C."/>
            <person name="Habgood R."/>
            <person name="Hainaut M."/>
            <person name="Harispe M.L."/>
            <person name="Henrissat B."/>
            <person name="Hilden K.S."/>
            <person name="Hope R."/>
            <person name="Hossain A."/>
            <person name="Karabika E."/>
            <person name="Karaffa L."/>
            <person name="Karanyi Z."/>
            <person name="Krasevec N."/>
            <person name="Kuo A."/>
            <person name="Kusch H."/>
            <person name="LaButti K."/>
            <person name="Lagendijk E.L."/>
            <person name="Lapidus A."/>
            <person name="Levasseur A."/>
            <person name="Lindquist E."/>
            <person name="Lipzen A."/>
            <person name="Logrieco A.F."/>
            <person name="MacCabe A."/>
            <person name="Maekelae M.R."/>
            <person name="Malavazi I."/>
            <person name="Melin P."/>
            <person name="Meyer V."/>
            <person name="Mielnichuk N."/>
            <person name="Miskei M."/>
            <person name="Molnar A.P."/>
            <person name="Mule G."/>
            <person name="Ngan C.Y."/>
            <person name="Orejas M."/>
            <person name="Orosz E."/>
            <person name="Ouedraogo J.P."/>
            <person name="Overkamp K.M."/>
            <person name="Park H.-S."/>
            <person name="Perrone G."/>
            <person name="Piumi F."/>
            <person name="Punt P.J."/>
            <person name="Ram A.F."/>
            <person name="Ramon A."/>
            <person name="Rauscher S."/>
            <person name="Record E."/>
            <person name="Riano-Pachon D.M."/>
            <person name="Robert V."/>
            <person name="Roehrig J."/>
            <person name="Ruller R."/>
            <person name="Salamov A."/>
            <person name="Salih N.S."/>
            <person name="Samson R.A."/>
            <person name="Sandor E."/>
            <person name="Sanguinetti M."/>
            <person name="Schuetze T."/>
            <person name="Sepcic K."/>
            <person name="Shelest E."/>
            <person name="Sherlock G."/>
            <person name="Sophianopoulou V."/>
            <person name="Squina F.M."/>
            <person name="Sun H."/>
            <person name="Susca A."/>
            <person name="Todd R.B."/>
            <person name="Tsang A."/>
            <person name="Unkles S.E."/>
            <person name="van de Wiele N."/>
            <person name="van Rossen-Uffink D."/>
            <person name="Oliveira J.V."/>
            <person name="Vesth T.C."/>
            <person name="Visser J."/>
            <person name="Yu J.-H."/>
            <person name="Zhou M."/>
            <person name="Andersen M.R."/>
            <person name="Archer D.B."/>
            <person name="Baker S.E."/>
            <person name="Benoit I."/>
            <person name="Brakhage A.A."/>
            <person name="Braus G.H."/>
            <person name="Fischer R."/>
            <person name="Frisvad J.C."/>
            <person name="Goldman G.H."/>
            <person name="Houbraken J."/>
            <person name="Oakley B."/>
            <person name="Pocsi I."/>
            <person name="Scazzocchio C."/>
            <person name="Seiboth B."/>
            <person name="vanKuyk P.A."/>
            <person name="Wortman J."/>
            <person name="Dyer P.S."/>
            <person name="Grigoriev I.V."/>
        </authorList>
    </citation>
    <scope>NUCLEOTIDE SEQUENCE [LARGE SCALE GENOMIC DNA]</scope>
    <source>
        <strain evidence="17">DTO 134E9</strain>
    </source>
</reference>
<feature type="transmembrane region" description="Helical" evidence="14">
    <location>
        <begin position="110"/>
        <end position="136"/>
    </location>
</feature>
<keyword evidence="9 13" id="KW-0472">Membrane</keyword>
<feature type="domain" description="EXPERA" evidence="15">
    <location>
        <begin position="55"/>
        <end position="201"/>
    </location>
</feature>
<proteinExistence type="inferred from homology"/>
<comment type="subcellular location">
    <subcellularLocation>
        <location evidence="1">Membrane</location>
        <topology evidence="1">Multi-pass membrane protein</topology>
    </subcellularLocation>
</comment>
<evidence type="ECO:0000256" key="9">
    <source>
        <dbReference type="ARBA" id="ARBA00023136"/>
    </source>
</evidence>
<keyword evidence="7" id="KW-0756">Sterol biosynthesis</keyword>
<keyword evidence="8" id="KW-0443">Lipid metabolism</keyword>
<feature type="transmembrane region" description="Helical" evidence="14">
    <location>
        <begin position="157"/>
        <end position="174"/>
    </location>
</feature>
<evidence type="ECO:0000256" key="3">
    <source>
        <dbReference type="ARBA" id="ARBA00022516"/>
    </source>
</evidence>
<evidence type="ECO:0000256" key="7">
    <source>
        <dbReference type="ARBA" id="ARBA00023011"/>
    </source>
</evidence>
<organism evidence="16 17">
    <name type="scientific">Aspergillus wentii DTO 134E9</name>
    <dbReference type="NCBI Taxonomy" id="1073089"/>
    <lineage>
        <taxon>Eukaryota</taxon>
        <taxon>Fungi</taxon>
        <taxon>Dikarya</taxon>
        <taxon>Ascomycota</taxon>
        <taxon>Pezizomycotina</taxon>
        <taxon>Eurotiomycetes</taxon>
        <taxon>Eurotiomycetidae</taxon>
        <taxon>Eurotiales</taxon>
        <taxon>Aspergillaceae</taxon>
        <taxon>Aspergillus</taxon>
        <taxon>Aspergillus subgen. Cremei</taxon>
    </lineage>
</organism>
<keyword evidence="4 13" id="KW-0812">Transmembrane</keyword>
<protein>
    <recommendedName>
        <fullName evidence="15">EXPERA domain-containing protein</fullName>
    </recommendedName>
</protein>
<keyword evidence="11" id="KW-0753">Steroid metabolism</keyword>
<evidence type="ECO:0000313" key="17">
    <source>
        <dbReference type="Proteomes" id="UP000184383"/>
    </source>
</evidence>
<evidence type="ECO:0000256" key="12">
    <source>
        <dbReference type="ARBA" id="ARBA00023235"/>
    </source>
</evidence>
<dbReference type="PROSITE" id="PS51751">
    <property type="entry name" value="EXPERA"/>
    <property type="match status" value="1"/>
</dbReference>
<evidence type="ECO:0000313" key="16">
    <source>
        <dbReference type="EMBL" id="OJJ36254.1"/>
    </source>
</evidence>
<dbReference type="GO" id="GO:0016020">
    <property type="term" value="C:membrane"/>
    <property type="evidence" value="ECO:0007669"/>
    <property type="project" value="UniProtKB-SubCell"/>
</dbReference>
<dbReference type="GO" id="GO:0004769">
    <property type="term" value="F:steroid Delta-isomerase activity"/>
    <property type="evidence" value="ECO:0007669"/>
    <property type="project" value="TreeGrafter"/>
</dbReference>
<feature type="transmembrane region" description="Helical" evidence="14">
    <location>
        <begin position="58"/>
        <end position="79"/>
    </location>
</feature>
<gene>
    <name evidence="16" type="ORF">ASPWEDRAFT_538183</name>
</gene>
<evidence type="ECO:0000256" key="13">
    <source>
        <dbReference type="PROSITE-ProRule" id="PRU01087"/>
    </source>
</evidence>
<keyword evidence="10" id="KW-1207">Sterol metabolism</keyword>
<comment type="similarity">
    <text evidence="2">Belongs to the EBP family.</text>
</comment>
<dbReference type="GeneID" id="63753806"/>
<dbReference type="PANTHER" id="PTHR14207">
    <property type="entry name" value="STEROL ISOMERASE"/>
    <property type="match status" value="1"/>
</dbReference>
<keyword evidence="12" id="KW-0413">Isomerase</keyword>
<dbReference type="STRING" id="1073089.A0A1L9RMX0"/>
<evidence type="ECO:0000256" key="14">
    <source>
        <dbReference type="SAM" id="Phobius"/>
    </source>
</evidence>
<evidence type="ECO:0000256" key="8">
    <source>
        <dbReference type="ARBA" id="ARBA00023098"/>
    </source>
</evidence>
<keyword evidence="3" id="KW-0444">Lipid biosynthesis</keyword>
<evidence type="ECO:0000256" key="11">
    <source>
        <dbReference type="ARBA" id="ARBA00023221"/>
    </source>
</evidence>
<keyword evidence="6 13" id="KW-1133">Transmembrane helix</keyword>
<keyword evidence="17" id="KW-1185">Reference proteome</keyword>
<dbReference type="AlphaFoldDB" id="A0A1L9RMX0"/>
<evidence type="ECO:0000256" key="6">
    <source>
        <dbReference type="ARBA" id="ARBA00022989"/>
    </source>
</evidence>
<evidence type="ECO:0000256" key="1">
    <source>
        <dbReference type="ARBA" id="ARBA00004141"/>
    </source>
</evidence>
<keyword evidence="5" id="KW-0752">Steroid biosynthesis</keyword>
<dbReference type="EMBL" id="KV878212">
    <property type="protein sequence ID" value="OJJ36254.1"/>
    <property type="molecule type" value="Genomic_DNA"/>
</dbReference>
<dbReference type="OrthoDB" id="58557at2759"/>
<accession>A0A1L9RMX0</accession>